<comment type="caution">
    <text evidence="1">The sequence shown here is derived from an EMBL/GenBank/DDBJ whole genome shotgun (WGS) entry which is preliminary data.</text>
</comment>
<organism evidence="1 2">
    <name type="scientific">Ranitomeya imitator</name>
    <name type="common">mimic poison frog</name>
    <dbReference type="NCBI Taxonomy" id="111125"/>
    <lineage>
        <taxon>Eukaryota</taxon>
        <taxon>Metazoa</taxon>
        <taxon>Chordata</taxon>
        <taxon>Craniata</taxon>
        <taxon>Vertebrata</taxon>
        <taxon>Euteleostomi</taxon>
        <taxon>Amphibia</taxon>
        <taxon>Batrachia</taxon>
        <taxon>Anura</taxon>
        <taxon>Neobatrachia</taxon>
        <taxon>Hyloidea</taxon>
        <taxon>Dendrobatidae</taxon>
        <taxon>Dendrobatinae</taxon>
        <taxon>Ranitomeya</taxon>
    </lineage>
</organism>
<evidence type="ECO:0000313" key="1">
    <source>
        <dbReference type="EMBL" id="CAJ0931551.1"/>
    </source>
</evidence>
<dbReference type="Proteomes" id="UP001176940">
    <property type="component" value="Unassembled WGS sequence"/>
</dbReference>
<keyword evidence="2" id="KW-1185">Reference proteome</keyword>
<dbReference type="EMBL" id="CAUEEQ010007776">
    <property type="protein sequence ID" value="CAJ0931551.1"/>
    <property type="molecule type" value="Genomic_DNA"/>
</dbReference>
<accession>A0ABN9L2E1</accession>
<protein>
    <submittedName>
        <fullName evidence="1">Uncharacterized protein</fullName>
    </submittedName>
</protein>
<proteinExistence type="predicted"/>
<evidence type="ECO:0000313" key="2">
    <source>
        <dbReference type="Proteomes" id="UP001176940"/>
    </source>
</evidence>
<sequence length="179" mass="20651">MEIVQKVSKCNGRLRAHKSKCLHELNSVSIPTLTLLLDSSFEKGFYSHPDMDLYSQKASLIRKDSDSGEMNDLVNLMTETLHMAKDNIQMPPAAFKEFRLNKRYRDTLMLHGRALEEQEDISFQDLAPNNLTVQEKFRRMIEALRTDVLQGLGVKVLEEAYNIMDEEDDNLKELFDPIS</sequence>
<name>A0ABN9L2E1_9NEOB</name>
<reference evidence="1" key="1">
    <citation type="submission" date="2023-07" db="EMBL/GenBank/DDBJ databases">
        <authorList>
            <person name="Stuckert A."/>
        </authorList>
    </citation>
    <scope>NUCLEOTIDE SEQUENCE</scope>
</reference>
<gene>
    <name evidence="1" type="ORF">RIMI_LOCUS4738969</name>
</gene>